<dbReference type="Gene3D" id="2.60.120.260">
    <property type="entry name" value="Galactose-binding domain-like"/>
    <property type="match status" value="1"/>
</dbReference>
<keyword evidence="3" id="KW-1133">Transmembrane helix</keyword>
<comment type="caution">
    <text evidence="6">The sequence shown here is derived from an EMBL/GenBank/DDBJ whole genome shotgun (WGS) entry which is preliminary data.</text>
</comment>
<keyword evidence="2" id="KW-0812">Transmembrane</keyword>
<evidence type="ECO:0000256" key="2">
    <source>
        <dbReference type="ARBA" id="ARBA00022692"/>
    </source>
</evidence>
<gene>
    <name evidence="6" type="ORF">OLEA9_A038647</name>
</gene>
<evidence type="ECO:0000313" key="7">
    <source>
        <dbReference type="Proteomes" id="UP000594638"/>
    </source>
</evidence>
<evidence type="ECO:0000313" key="6">
    <source>
        <dbReference type="EMBL" id="CAA2963831.1"/>
    </source>
</evidence>
<evidence type="ECO:0000256" key="4">
    <source>
        <dbReference type="ARBA" id="ARBA00023136"/>
    </source>
</evidence>
<dbReference type="Pfam" id="PF07738">
    <property type="entry name" value="Sad1_UNC"/>
    <property type="match status" value="1"/>
</dbReference>
<dbReference type="GO" id="GO:0005635">
    <property type="term" value="C:nuclear envelope"/>
    <property type="evidence" value="ECO:0007669"/>
    <property type="project" value="TreeGrafter"/>
</dbReference>
<accession>A0A8S0QEP7</accession>
<comment type="subcellular location">
    <subcellularLocation>
        <location evidence="1">Membrane</location>
    </subcellularLocation>
</comment>
<organism evidence="6 7">
    <name type="scientific">Olea europaea subsp. europaea</name>
    <dbReference type="NCBI Taxonomy" id="158383"/>
    <lineage>
        <taxon>Eukaryota</taxon>
        <taxon>Viridiplantae</taxon>
        <taxon>Streptophyta</taxon>
        <taxon>Embryophyta</taxon>
        <taxon>Tracheophyta</taxon>
        <taxon>Spermatophyta</taxon>
        <taxon>Magnoliopsida</taxon>
        <taxon>eudicotyledons</taxon>
        <taxon>Gunneridae</taxon>
        <taxon>Pentapetalae</taxon>
        <taxon>asterids</taxon>
        <taxon>lamiids</taxon>
        <taxon>Lamiales</taxon>
        <taxon>Oleaceae</taxon>
        <taxon>Oleeae</taxon>
        <taxon>Olea</taxon>
    </lineage>
</organism>
<dbReference type="EMBL" id="CACTIH010001813">
    <property type="protein sequence ID" value="CAA2963831.1"/>
    <property type="molecule type" value="Genomic_DNA"/>
</dbReference>
<name>A0A8S0QEP7_OLEEU</name>
<evidence type="ECO:0000259" key="5">
    <source>
        <dbReference type="Pfam" id="PF07738"/>
    </source>
</evidence>
<sequence length="155" mass="17734">MEFAWRRFLLTAGIMISDWSDWCTIRMVVRHSESFGKVTGSGSWLTNRNKVHADAAKMFRPSFGEPGQCFPLKGSNGFVQIKLRTAIIPEAVTLEHVFKRQAMKKCNWLQMGSRENDIWHVTFVGSVGLTFFGARHIYLDPYNQLLRLGGHLDVE</sequence>
<dbReference type="PANTHER" id="PTHR12911">
    <property type="entry name" value="SAD1/UNC-84-LIKE PROTEIN-RELATED"/>
    <property type="match status" value="1"/>
</dbReference>
<dbReference type="PANTHER" id="PTHR12911:SF8">
    <property type="entry name" value="KLAROID PROTEIN-RELATED"/>
    <property type="match status" value="1"/>
</dbReference>
<evidence type="ECO:0000256" key="1">
    <source>
        <dbReference type="ARBA" id="ARBA00004370"/>
    </source>
</evidence>
<reference evidence="6 7" key="1">
    <citation type="submission" date="2019-12" db="EMBL/GenBank/DDBJ databases">
        <authorList>
            <person name="Alioto T."/>
            <person name="Alioto T."/>
            <person name="Gomez Garrido J."/>
        </authorList>
    </citation>
    <scope>NUCLEOTIDE SEQUENCE [LARGE SCALE GENOMIC DNA]</scope>
</reference>
<keyword evidence="4" id="KW-0472">Membrane</keyword>
<proteinExistence type="predicted"/>
<protein>
    <submittedName>
        <fullName evidence="6">SAD1 UNC-84 domain 1-like</fullName>
    </submittedName>
</protein>
<dbReference type="Gramene" id="OE9A038647T1">
    <property type="protein sequence ID" value="OE9A038647C1"/>
    <property type="gene ID" value="OE9A038647"/>
</dbReference>
<feature type="domain" description="SUN" evidence="5">
    <location>
        <begin position="52"/>
        <end position="116"/>
    </location>
</feature>
<dbReference type="Proteomes" id="UP000594638">
    <property type="component" value="Unassembled WGS sequence"/>
</dbReference>
<dbReference type="GO" id="GO:0016020">
    <property type="term" value="C:membrane"/>
    <property type="evidence" value="ECO:0007669"/>
    <property type="project" value="UniProtKB-SubCell"/>
</dbReference>
<evidence type="ECO:0000256" key="3">
    <source>
        <dbReference type="ARBA" id="ARBA00022989"/>
    </source>
</evidence>
<dbReference type="InterPro" id="IPR045119">
    <property type="entry name" value="SUN1-5"/>
</dbReference>
<dbReference type="InterPro" id="IPR012919">
    <property type="entry name" value="SUN_dom"/>
</dbReference>
<dbReference type="GO" id="GO:0043495">
    <property type="term" value="F:protein-membrane adaptor activity"/>
    <property type="evidence" value="ECO:0007669"/>
    <property type="project" value="TreeGrafter"/>
</dbReference>
<dbReference type="AlphaFoldDB" id="A0A8S0QEP7"/>
<dbReference type="OrthoDB" id="342281at2759"/>
<keyword evidence="7" id="KW-1185">Reference proteome</keyword>